<dbReference type="InterPro" id="IPR016166">
    <property type="entry name" value="FAD-bd_PCMH"/>
</dbReference>
<dbReference type="InterPro" id="IPR036318">
    <property type="entry name" value="FAD-bd_PCMH-like_sf"/>
</dbReference>
<dbReference type="EMBL" id="PDNA01000211">
    <property type="protein sequence ID" value="PGH03423.1"/>
    <property type="molecule type" value="Genomic_DNA"/>
</dbReference>
<gene>
    <name evidence="8" type="ORF">AJ80_08671</name>
</gene>
<keyword evidence="4" id="KW-0274">FAD</keyword>
<evidence type="ECO:0000313" key="9">
    <source>
        <dbReference type="Proteomes" id="UP000224634"/>
    </source>
</evidence>
<dbReference type="InterPro" id="IPR006094">
    <property type="entry name" value="Oxid_FAD_bind_N"/>
</dbReference>
<dbReference type="PROSITE" id="PS51387">
    <property type="entry name" value="FAD_PCMH"/>
    <property type="match status" value="1"/>
</dbReference>
<feature type="chain" id="PRO_5012225502" description="FAD-binding PCMH-type domain-containing protein" evidence="6">
    <location>
        <begin position="22"/>
        <end position="510"/>
    </location>
</feature>
<dbReference type="AlphaFoldDB" id="A0A2B7X3S3"/>
<dbReference type="Gene3D" id="3.30.465.10">
    <property type="match status" value="1"/>
</dbReference>
<dbReference type="STRING" id="1447883.A0A2B7X3S3"/>
<evidence type="ECO:0000256" key="2">
    <source>
        <dbReference type="ARBA" id="ARBA00005466"/>
    </source>
</evidence>
<dbReference type="GO" id="GO:0071949">
    <property type="term" value="F:FAD binding"/>
    <property type="evidence" value="ECO:0007669"/>
    <property type="project" value="InterPro"/>
</dbReference>
<evidence type="ECO:0000256" key="4">
    <source>
        <dbReference type="ARBA" id="ARBA00022827"/>
    </source>
</evidence>
<organism evidence="8 9">
    <name type="scientific">Polytolypa hystricis (strain UAMH7299)</name>
    <dbReference type="NCBI Taxonomy" id="1447883"/>
    <lineage>
        <taxon>Eukaryota</taxon>
        <taxon>Fungi</taxon>
        <taxon>Dikarya</taxon>
        <taxon>Ascomycota</taxon>
        <taxon>Pezizomycotina</taxon>
        <taxon>Eurotiomycetes</taxon>
        <taxon>Eurotiomycetidae</taxon>
        <taxon>Onygenales</taxon>
        <taxon>Onygenales incertae sedis</taxon>
        <taxon>Polytolypa</taxon>
    </lineage>
</organism>
<evidence type="ECO:0000256" key="5">
    <source>
        <dbReference type="ARBA" id="ARBA00023002"/>
    </source>
</evidence>
<proteinExistence type="inferred from homology"/>
<dbReference type="Proteomes" id="UP000224634">
    <property type="component" value="Unassembled WGS sequence"/>
</dbReference>
<dbReference type="InterPro" id="IPR012951">
    <property type="entry name" value="BBE"/>
</dbReference>
<comment type="similarity">
    <text evidence="2">Belongs to the oxygen-dependent FAD-linked oxidoreductase family.</text>
</comment>
<dbReference type="GO" id="GO:0016491">
    <property type="term" value="F:oxidoreductase activity"/>
    <property type="evidence" value="ECO:0007669"/>
    <property type="project" value="UniProtKB-KW"/>
</dbReference>
<dbReference type="InterPro" id="IPR016169">
    <property type="entry name" value="FAD-bd_PCMH_sub2"/>
</dbReference>
<evidence type="ECO:0000256" key="3">
    <source>
        <dbReference type="ARBA" id="ARBA00022630"/>
    </source>
</evidence>
<keyword evidence="6" id="KW-0732">Signal</keyword>
<keyword evidence="5" id="KW-0560">Oxidoreductase</keyword>
<reference evidence="8 9" key="1">
    <citation type="submission" date="2017-10" db="EMBL/GenBank/DDBJ databases">
        <title>Comparative genomics in systemic dimorphic fungi from Ajellomycetaceae.</title>
        <authorList>
            <person name="Munoz J.F."/>
            <person name="Mcewen J.G."/>
            <person name="Clay O.K."/>
            <person name="Cuomo C.A."/>
        </authorList>
    </citation>
    <scope>NUCLEOTIDE SEQUENCE [LARGE SCALE GENOMIC DNA]</scope>
    <source>
        <strain evidence="8 9">UAMH7299</strain>
    </source>
</reference>
<keyword evidence="3" id="KW-0285">Flavoprotein</keyword>
<feature type="domain" description="FAD-binding PCMH-type" evidence="7">
    <location>
        <begin position="69"/>
        <end position="245"/>
    </location>
</feature>
<feature type="signal peptide" evidence="6">
    <location>
        <begin position="1"/>
        <end position="21"/>
    </location>
</feature>
<evidence type="ECO:0000313" key="8">
    <source>
        <dbReference type="EMBL" id="PGH03423.1"/>
    </source>
</evidence>
<evidence type="ECO:0000256" key="6">
    <source>
        <dbReference type="SAM" id="SignalP"/>
    </source>
</evidence>
<dbReference type="Pfam" id="PF01565">
    <property type="entry name" value="FAD_binding_4"/>
    <property type="match status" value="1"/>
</dbReference>
<dbReference type="InterPro" id="IPR050416">
    <property type="entry name" value="FAD-linked_Oxidoreductase"/>
</dbReference>
<protein>
    <recommendedName>
        <fullName evidence="7">FAD-binding PCMH-type domain-containing protein</fullName>
    </recommendedName>
</protein>
<dbReference type="OrthoDB" id="9996127at2759"/>
<evidence type="ECO:0000259" key="7">
    <source>
        <dbReference type="PROSITE" id="PS51387"/>
    </source>
</evidence>
<name>A0A2B7X3S3_POLH7</name>
<evidence type="ECO:0000256" key="1">
    <source>
        <dbReference type="ARBA" id="ARBA00001974"/>
    </source>
</evidence>
<keyword evidence="9" id="KW-1185">Reference proteome</keyword>
<comment type="caution">
    <text evidence="8">The sequence shown here is derived from an EMBL/GenBank/DDBJ whole genome shotgun (WGS) entry which is preliminary data.</text>
</comment>
<accession>A0A2B7X3S3</accession>
<dbReference type="Gene3D" id="3.40.462.20">
    <property type="match status" value="1"/>
</dbReference>
<dbReference type="PANTHER" id="PTHR42973:SF9">
    <property type="entry name" value="FAD-BINDING PCMH-TYPE DOMAIN-CONTAINING PROTEIN-RELATED"/>
    <property type="match status" value="1"/>
</dbReference>
<sequence>MHRLTIEVITAMCAWAISAVGQSVSTGRLCPQGGPYNMIELVKKLSPAARIYCPGTEEFEEASIRWSVLEEPKVNVIVVPGTVDDVAETVKFANQRKLPFLAYNGAHGAVTTLGKMDHGIEILMHQLSSVEIAKDGKTAKVGGGTMSKTVTDTLWEAGKQTGKLMITVTGACECVSLLGPGLGGGHGWLQGHYGLIADQFVSMDIVMADGSRTIIDKTSSLWWAMKGAGHNFGIVTAVTTKIYDIKHRDWAIETLVFGGDKVEAVYQAANDHFLTNKTQPVDVIHWSYWLNNLDANPNKPVIIFYVIQEGVKAVDTVYTKPFHDIGPLSAEAVGGSYTDLAEWTDISTSAPPCQKAGLANPRFPIYLELYNVTAQRKAYDLFASAARGSSTFSRSVFMFEGYSMQGVQGIDPESTAFAFRDANLLVAPLITYLPADSDLDKRAAKLGEQLRQILYEGSGRKELRAYINYSYGDETLQQWYGNEKWRQDRLQALKRKYDPEGKFSFYAPIA</sequence>
<dbReference type="Pfam" id="PF08031">
    <property type="entry name" value="BBE"/>
    <property type="match status" value="1"/>
</dbReference>
<dbReference type="PANTHER" id="PTHR42973">
    <property type="entry name" value="BINDING OXIDOREDUCTASE, PUTATIVE (AFU_ORTHOLOGUE AFUA_1G17690)-RELATED"/>
    <property type="match status" value="1"/>
</dbReference>
<comment type="cofactor">
    <cofactor evidence="1">
        <name>FAD</name>
        <dbReference type="ChEBI" id="CHEBI:57692"/>
    </cofactor>
</comment>
<dbReference type="SUPFAM" id="SSF56176">
    <property type="entry name" value="FAD-binding/transporter-associated domain-like"/>
    <property type="match status" value="1"/>
</dbReference>